<proteinExistence type="predicted"/>
<evidence type="ECO:0000259" key="1">
    <source>
        <dbReference type="Pfam" id="PF04230"/>
    </source>
</evidence>
<dbReference type="GO" id="GO:0016740">
    <property type="term" value="F:transferase activity"/>
    <property type="evidence" value="ECO:0007669"/>
    <property type="project" value="UniProtKB-KW"/>
</dbReference>
<evidence type="ECO:0000313" key="2">
    <source>
        <dbReference type="EMBL" id="QQR35435.1"/>
    </source>
</evidence>
<dbReference type="RefSeq" id="WP_201655043.1">
    <property type="nucleotide sequence ID" value="NZ_CP068047.1"/>
</dbReference>
<organism evidence="2 3">
    <name type="scientific">Devosia oryziradicis</name>
    <dbReference type="NCBI Taxonomy" id="2801335"/>
    <lineage>
        <taxon>Bacteria</taxon>
        <taxon>Pseudomonadati</taxon>
        <taxon>Pseudomonadota</taxon>
        <taxon>Alphaproteobacteria</taxon>
        <taxon>Hyphomicrobiales</taxon>
        <taxon>Devosiaceae</taxon>
        <taxon>Devosia</taxon>
    </lineage>
</organism>
<accession>A0ABX7BTZ3</accession>
<dbReference type="PANTHER" id="PTHR36836">
    <property type="entry name" value="COLANIC ACID BIOSYNTHESIS PROTEIN WCAK"/>
    <property type="match status" value="1"/>
</dbReference>
<dbReference type="InterPro" id="IPR007345">
    <property type="entry name" value="Polysacch_pyruvyl_Trfase"/>
</dbReference>
<keyword evidence="2" id="KW-0808">Transferase</keyword>
<dbReference type="EMBL" id="CP068047">
    <property type="protein sequence ID" value="QQR35435.1"/>
    <property type="molecule type" value="Genomic_DNA"/>
</dbReference>
<feature type="domain" description="Polysaccharide pyruvyl transferase" evidence="1">
    <location>
        <begin position="28"/>
        <end position="317"/>
    </location>
</feature>
<dbReference type="Pfam" id="PF04230">
    <property type="entry name" value="PS_pyruv_trans"/>
    <property type="match status" value="1"/>
</dbReference>
<dbReference type="Proteomes" id="UP000595460">
    <property type="component" value="Chromosome"/>
</dbReference>
<name>A0ABX7BTZ3_9HYPH</name>
<gene>
    <name evidence="2" type="ORF">JI749_13880</name>
</gene>
<evidence type="ECO:0000313" key="3">
    <source>
        <dbReference type="Proteomes" id="UP000595460"/>
    </source>
</evidence>
<protein>
    <submittedName>
        <fullName evidence="2">Polysaccharide pyruvyl transferase family protein</fullName>
    </submittedName>
</protein>
<dbReference type="PANTHER" id="PTHR36836:SF1">
    <property type="entry name" value="COLANIC ACID BIOSYNTHESIS PROTEIN WCAK"/>
    <property type="match status" value="1"/>
</dbReference>
<reference evidence="2 3" key="1">
    <citation type="submission" date="2021-01" db="EMBL/GenBank/DDBJ databases">
        <title>Genome seq and assembly of Devosia sp. G19.</title>
        <authorList>
            <person name="Chhetri G."/>
        </authorList>
    </citation>
    <scope>NUCLEOTIDE SEQUENCE [LARGE SCALE GENOMIC DNA]</scope>
    <source>
        <strain evidence="2 3">G19</strain>
    </source>
</reference>
<sequence>MNEVVIGLMWHTFGHGNLGVDALARGDAEIIRAAARERNIPVRFISVGTAKPEHVADLPSDVTVGGAAHTKDFLRGRSEFVDDLRKCDIVFDIGEGDSFTDIYGARRFLTLAVSKQIVRYLRKPLVIAPQTIGPFEKPLNRRIAAYVMNSAEAVYARDNLSTAQLQQLNLRVPTDEFIDVAFRLPFDRQSKAQDKVRVGLNVSGLLYNKGYSGDNELGMTLDYGTFSDRLIAELSARDNVELHFVAHVAGSGDNDDDWPTAVRLADASPGSVLAPRFENSVQAKSYISGLDFFVGGRMHACIGAFSSGVPVVPVAYSRKFNGLFGSLGYTNYVDGKAEGVDIALAKTLGWFDQREQLAAQIQDALPIAQERLSRYQTAIGDLLSRYVAGQLR</sequence>
<keyword evidence="3" id="KW-1185">Reference proteome</keyword>